<dbReference type="Gene3D" id="3.40.50.12780">
    <property type="entry name" value="N-terminal domain of ligase-like"/>
    <property type="match status" value="1"/>
</dbReference>
<name>A0ABV0IH10_9MICC</name>
<accession>A0ABV0IH10</accession>
<gene>
    <name evidence="4" type="ORF">ABDK96_07070</name>
</gene>
<feature type="domain" description="AMP-binding enzyme C-terminal" evidence="3">
    <location>
        <begin position="455"/>
        <end position="530"/>
    </location>
</feature>
<comment type="caution">
    <text evidence="4">The sequence shown here is derived from an EMBL/GenBank/DDBJ whole genome shotgun (WGS) entry which is preliminary data.</text>
</comment>
<sequence>MYENYAVLWNRIAARAPHLTAIRADHRDLTYGELEQLASAVADAMASRGVGPGDRVAFFLHNTAEYLVLFYACLKLEAIPVSVNFRYQGTELAALLRVSEPTVLAHGAAYAPAVEEALSLLEGRAAESLKLLVEIGADAGFPKEPGVDRVQFKDLSAPVDGDGHRERRPDPSRDAELYIFTGGTTGTPKAVVWGIGDLLHIQQSSIYGPLGLEPPADLEAAVAVAVDESLPRVRTLPLAPFIHATALFSAMNTLAVGGTVVINPSASLSPAAASRLIVAAAVTRLIVAGDAVVVPLLEALETEQAGSAPSLTSVISSGMRFSDDTKRRIHALGQVSIVDILASTEGGPYATATTTAADELPARFRLTDDAVVLDPGQREVQDEPGAIGVLAYRGALPRGYLNDSEKSEETYPVINGVRHCSPGDYVRVQEHGYIELLGRGSSVVNTGGEKVFPGEVEEVLMGHPGVLDAVVFGTPDPVWGERVTAAVAVDPGASVTEKDLLEDLGSRLAGYKKPRALFLRDTLNRGPSGKLDMRSLKALAARDAPHQAPPTAPPTAPGGSDPEEQA</sequence>
<dbReference type="Gene3D" id="3.30.300.30">
    <property type="match status" value="1"/>
</dbReference>
<dbReference type="InterPro" id="IPR025110">
    <property type="entry name" value="AMP-bd_C"/>
</dbReference>
<evidence type="ECO:0000259" key="2">
    <source>
        <dbReference type="Pfam" id="PF00501"/>
    </source>
</evidence>
<dbReference type="PANTHER" id="PTHR43767">
    <property type="entry name" value="LONG-CHAIN-FATTY-ACID--COA LIGASE"/>
    <property type="match status" value="1"/>
</dbReference>
<organism evidence="4 5">
    <name type="scientific">Citricoccus nitrophenolicus</name>
    <dbReference type="NCBI Taxonomy" id="863575"/>
    <lineage>
        <taxon>Bacteria</taxon>
        <taxon>Bacillati</taxon>
        <taxon>Actinomycetota</taxon>
        <taxon>Actinomycetes</taxon>
        <taxon>Micrococcales</taxon>
        <taxon>Micrococcaceae</taxon>
        <taxon>Citricoccus</taxon>
    </lineage>
</organism>
<dbReference type="PANTHER" id="PTHR43767:SF1">
    <property type="entry name" value="NONRIBOSOMAL PEPTIDE SYNTHASE PES1 (EUROFUNG)-RELATED"/>
    <property type="match status" value="1"/>
</dbReference>
<dbReference type="PROSITE" id="PS00455">
    <property type="entry name" value="AMP_BINDING"/>
    <property type="match status" value="1"/>
</dbReference>
<feature type="region of interest" description="Disordered" evidence="1">
    <location>
        <begin position="523"/>
        <end position="566"/>
    </location>
</feature>
<dbReference type="InterPro" id="IPR045851">
    <property type="entry name" value="AMP-bd_C_sf"/>
</dbReference>
<dbReference type="InterPro" id="IPR000873">
    <property type="entry name" value="AMP-dep_synth/lig_dom"/>
</dbReference>
<evidence type="ECO:0000256" key="1">
    <source>
        <dbReference type="SAM" id="MobiDB-lite"/>
    </source>
</evidence>
<dbReference type="Proteomes" id="UP001484097">
    <property type="component" value="Unassembled WGS sequence"/>
</dbReference>
<dbReference type="InterPro" id="IPR020845">
    <property type="entry name" value="AMP-binding_CS"/>
</dbReference>
<dbReference type="SUPFAM" id="SSF56801">
    <property type="entry name" value="Acetyl-CoA synthetase-like"/>
    <property type="match status" value="1"/>
</dbReference>
<dbReference type="InterPro" id="IPR042099">
    <property type="entry name" value="ANL_N_sf"/>
</dbReference>
<feature type="domain" description="AMP-dependent synthetase/ligase" evidence="2">
    <location>
        <begin position="11"/>
        <end position="400"/>
    </location>
</feature>
<dbReference type="RefSeq" id="WP_347920015.1">
    <property type="nucleotide sequence ID" value="NZ_JBDXMX010000002.1"/>
</dbReference>
<dbReference type="EMBL" id="JBDXMX010000002">
    <property type="protein sequence ID" value="MEO9247438.1"/>
    <property type="molecule type" value="Genomic_DNA"/>
</dbReference>
<reference evidence="4 5" key="1">
    <citation type="submission" date="2024-05" db="EMBL/GenBank/DDBJ databases">
        <authorList>
            <person name="Yi C."/>
        </authorList>
    </citation>
    <scope>NUCLEOTIDE SEQUENCE [LARGE SCALE GENOMIC DNA]</scope>
    <source>
        <strain evidence="4 5">XS13</strain>
    </source>
</reference>
<protein>
    <submittedName>
        <fullName evidence="4">AMP-binding protein</fullName>
    </submittedName>
</protein>
<keyword evidence="5" id="KW-1185">Reference proteome</keyword>
<feature type="compositionally biased region" description="Pro residues" evidence="1">
    <location>
        <begin position="547"/>
        <end position="556"/>
    </location>
</feature>
<evidence type="ECO:0000313" key="5">
    <source>
        <dbReference type="Proteomes" id="UP001484097"/>
    </source>
</evidence>
<dbReference type="Pfam" id="PF13193">
    <property type="entry name" value="AMP-binding_C"/>
    <property type="match status" value="1"/>
</dbReference>
<evidence type="ECO:0000313" key="4">
    <source>
        <dbReference type="EMBL" id="MEO9247438.1"/>
    </source>
</evidence>
<dbReference type="Pfam" id="PF00501">
    <property type="entry name" value="AMP-binding"/>
    <property type="match status" value="1"/>
</dbReference>
<dbReference type="InterPro" id="IPR050237">
    <property type="entry name" value="ATP-dep_AMP-bd_enzyme"/>
</dbReference>
<evidence type="ECO:0000259" key="3">
    <source>
        <dbReference type="Pfam" id="PF13193"/>
    </source>
</evidence>
<proteinExistence type="predicted"/>